<dbReference type="Pfam" id="PF00717">
    <property type="entry name" value="Peptidase_S24"/>
    <property type="match status" value="1"/>
</dbReference>
<dbReference type="InterPro" id="IPR036388">
    <property type="entry name" value="WH-like_DNA-bd_sf"/>
</dbReference>
<evidence type="ECO:0000256" key="12">
    <source>
        <dbReference type="HAMAP-Rule" id="MF_00015"/>
    </source>
</evidence>
<dbReference type="GO" id="GO:0009432">
    <property type="term" value="P:SOS response"/>
    <property type="evidence" value="ECO:0007669"/>
    <property type="project" value="UniProtKB-UniRule"/>
</dbReference>
<evidence type="ECO:0000256" key="2">
    <source>
        <dbReference type="ARBA" id="ARBA00022491"/>
    </source>
</evidence>
<dbReference type="NCBIfam" id="TIGR00498">
    <property type="entry name" value="lexA"/>
    <property type="match status" value="1"/>
</dbReference>
<dbReference type="PRINTS" id="PR00726">
    <property type="entry name" value="LEXASERPTASE"/>
</dbReference>
<evidence type="ECO:0000256" key="11">
    <source>
        <dbReference type="ARBA" id="ARBA00023236"/>
    </source>
</evidence>
<feature type="active site" description="For autocatalytic cleavage activity" evidence="12">
    <location>
        <position position="188"/>
    </location>
</feature>
<feature type="site" description="Cleavage; by autolysis" evidence="12">
    <location>
        <begin position="116"/>
        <end position="117"/>
    </location>
</feature>
<proteinExistence type="inferred from homology"/>
<dbReference type="InterPro" id="IPR050077">
    <property type="entry name" value="LexA_repressor"/>
</dbReference>
<evidence type="ECO:0000256" key="4">
    <source>
        <dbReference type="ARBA" id="ARBA00022763"/>
    </source>
</evidence>
<evidence type="ECO:0000313" key="17">
    <source>
        <dbReference type="Proteomes" id="UP000248606"/>
    </source>
</evidence>
<dbReference type="PANTHER" id="PTHR33516:SF2">
    <property type="entry name" value="LEXA REPRESSOR-RELATED"/>
    <property type="match status" value="1"/>
</dbReference>
<feature type="active site" description="For autocatalytic cleavage activity" evidence="12">
    <location>
        <position position="151"/>
    </location>
</feature>
<evidence type="ECO:0000256" key="5">
    <source>
        <dbReference type="ARBA" id="ARBA00022801"/>
    </source>
</evidence>
<evidence type="ECO:0000313" key="16">
    <source>
        <dbReference type="EMBL" id="PZP89858.1"/>
    </source>
</evidence>
<comment type="catalytic activity">
    <reaction evidence="12">
        <text>Hydrolysis of Ala-|-Gly bond in repressor LexA.</text>
        <dbReference type="EC" id="3.4.21.88"/>
    </reaction>
</comment>
<keyword evidence="2 12" id="KW-0678">Repressor</keyword>
<dbReference type="GO" id="GO:0003677">
    <property type="term" value="F:DNA binding"/>
    <property type="evidence" value="ECO:0007669"/>
    <property type="project" value="UniProtKB-UniRule"/>
</dbReference>
<gene>
    <name evidence="12" type="primary">lexA</name>
    <name evidence="16" type="ORF">DI579_01480</name>
</gene>
<evidence type="ECO:0000259" key="14">
    <source>
        <dbReference type="Pfam" id="PF00717"/>
    </source>
</evidence>
<evidence type="ECO:0000256" key="8">
    <source>
        <dbReference type="ARBA" id="ARBA00023125"/>
    </source>
</evidence>
<dbReference type="RefSeq" id="WP_290595354.1">
    <property type="nucleotide sequence ID" value="NZ_CAKZIO010000003.1"/>
</dbReference>
<evidence type="ECO:0000256" key="9">
    <source>
        <dbReference type="ARBA" id="ARBA00023163"/>
    </source>
</evidence>
<dbReference type="InterPro" id="IPR036286">
    <property type="entry name" value="LexA/Signal_pep-like_sf"/>
</dbReference>
<feature type="DNA-binding region" description="H-T-H motif" evidence="12">
    <location>
        <begin position="38"/>
        <end position="58"/>
    </location>
</feature>
<organism evidence="16 17">
    <name type="scientific">Lawsonella clevelandensis</name>
    <dbReference type="NCBI Taxonomy" id="1528099"/>
    <lineage>
        <taxon>Bacteria</taxon>
        <taxon>Bacillati</taxon>
        <taxon>Actinomycetota</taxon>
        <taxon>Actinomycetes</taxon>
        <taxon>Mycobacteriales</taxon>
        <taxon>Lawsonellaceae</taxon>
        <taxon>Lawsonella</taxon>
    </lineage>
</organism>
<dbReference type="Gene3D" id="1.10.10.10">
    <property type="entry name" value="Winged helix-like DNA-binding domain superfamily/Winged helix DNA-binding domain"/>
    <property type="match status" value="1"/>
</dbReference>
<dbReference type="AlphaFoldDB" id="A0A2W5IEU1"/>
<dbReference type="FunFam" id="2.10.109.10:FF:000001">
    <property type="entry name" value="LexA repressor"/>
    <property type="match status" value="1"/>
</dbReference>
<dbReference type="InterPro" id="IPR039418">
    <property type="entry name" value="LexA-like"/>
</dbReference>
<dbReference type="InterPro" id="IPR006197">
    <property type="entry name" value="Peptidase_S24_LexA"/>
</dbReference>
<evidence type="ECO:0000256" key="13">
    <source>
        <dbReference type="RuleBase" id="RU003991"/>
    </source>
</evidence>
<dbReference type="Gene3D" id="2.10.109.10">
    <property type="entry name" value="Umud Fragment, subunit A"/>
    <property type="match status" value="1"/>
</dbReference>
<comment type="function">
    <text evidence="12">Represses a number of genes involved in the response to DNA damage (SOS response), including recA and lexA. In the presence of single-stranded DNA, RecA interacts with LexA causing an autocatalytic cleavage which disrupts the DNA-binding part of LexA, leading to derepression of the SOS regulon and eventually DNA repair.</text>
</comment>
<feature type="domain" description="Peptidase S24/S26A/S26B/S26C" evidence="14">
    <location>
        <begin position="109"/>
        <end position="221"/>
    </location>
</feature>
<feature type="domain" description="LexA repressor DNA-binding" evidence="15">
    <location>
        <begin position="12"/>
        <end position="75"/>
    </location>
</feature>
<dbReference type="InterPro" id="IPR006199">
    <property type="entry name" value="LexA_DNA-bd_dom"/>
</dbReference>
<keyword evidence="3 12" id="KW-0235">DNA replication</keyword>
<keyword evidence="4 12" id="KW-0227">DNA damage</keyword>
<evidence type="ECO:0000256" key="3">
    <source>
        <dbReference type="ARBA" id="ARBA00022705"/>
    </source>
</evidence>
<accession>A0A2W5IEU1</accession>
<dbReference type="PANTHER" id="PTHR33516">
    <property type="entry name" value="LEXA REPRESSOR"/>
    <property type="match status" value="1"/>
</dbReference>
<comment type="caution">
    <text evidence="16">The sequence shown here is derived from an EMBL/GenBank/DDBJ whole genome shotgun (WGS) entry which is preliminary data.</text>
</comment>
<name>A0A2W5IEU1_9ACTN</name>
<sequence length="227" mass="25132">MAAGSHRRPRYEDLTERQRRIYDFIKDANDLRGYPPTIREICDATGLNSTSSVSYQLDNLESFGFIKRFPNQPRAMQVIDVDRASEELSVDNINSPALNNDDDSTAFVPLVGRIAAGVPILAEENIENIMPLPRNVVGYGDLFMLQVVGESMINASICDGDWVIVRSQNVAENGDIVAALIEDEATVKTFLHDSSGVWLMPHNPVFDPIPGEHAHIMGKVVAVLRKV</sequence>
<keyword evidence="8 12" id="KW-0238">DNA-binding</keyword>
<dbReference type="GO" id="GO:0006281">
    <property type="term" value="P:DNA repair"/>
    <property type="evidence" value="ECO:0007669"/>
    <property type="project" value="UniProtKB-UniRule"/>
</dbReference>
<keyword evidence="9 12" id="KW-0804">Transcription</keyword>
<dbReference type="Pfam" id="PF01726">
    <property type="entry name" value="LexA_DNA_bind"/>
    <property type="match status" value="1"/>
</dbReference>
<dbReference type="SUPFAM" id="SSF46785">
    <property type="entry name" value="Winged helix' DNA-binding domain"/>
    <property type="match status" value="1"/>
</dbReference>
<evidence type="ECO:0000256" key="1">
    <source>
        <dbReference type="ARBA" id="ARBA00007484"/>
    </source>
</evidence>
<dbReference type="GO" id="GO:0045892">
    <property type="term" value="P:negative regulation of DNA-templated transcription"/>
    <property type="evidence" value="ECO:0007669"/>
    <property type="project" value="UniProtKB-UniRule"/>
</dbReference>
<comment type="subunit">
    <text evidence="12">Homodimer.</text>
</comment>
<dbReference type="EC" id="3.4.21.88" evidence="12"/>
<evidence type="ECO:0000256" key="6">
    <source>
        <dbReference type="ARBA" id="ARBA00022813"/>
    </source>
</evidence>
<dbReference type="HAMAP" id="MF_00015">
    <property type="entry name" value="LexA"/>
    <property type="match status" value="1"/>
</dbReference>
<keyword evidence="6 12" id="KW-0068">Autocatalytic cleavage</keyword>
<dbReference type="CDD" id="cd06529">
    <property type="entry name" value="S24_LexA-like"/>
    <property type="match status" value="1"/>
</dbReference>
<dbReference type="GO" id="GO:0004252">
    <property type="term" value="F:serine-type endopeptidase activity"/>
    <property type="evidence" value="ECO:0007669"/>
    <property type="project" value="UniProtKB-UniRule"/>
</dbReference>
<evidence type="ECO:0000256" key="7">
    <source>
        <dbReference type="ARBA" id="ARBA00023015"/>
    </source>
</evidence>
<dbReference type="SUPFAM" id="SSF51306">
    <property type="entry name" value="LexA/Signal peptidase"/>
    <property type="match status" value="1"/>
</dbReference>
<dbReference type="Proteomes" id="UP000248606">
    <property type="component" value="Unassembled WGS sequence"/>
</dbReference>
<dbReference type="GO" id="GO:0006260">
    <property type="term" value="P:DNA replication"/>
    <property type="evidence" value="ECO:0007669"/>
    <property type="project" value="UniProtKB-UniRule"/>
</dbReference>
<evidence type="ECO:0000259" key="15">
    <source>
        <dbReference type="Pfam" id="PF01726"/>
    </source>
</evidence>
<keyword evidence="7 12" id="KW-0805">Transcription regulation</keyword>
<dbReference type="InterPro" id="IPR036390">
    <property type="entry name" value="WH_DNA-bd_sf"/>
</dbReference>
<keyword evidence="11 12" id="KW-0742">SOS response</keyword>
<dbReference type="InterPro" id="IPR006200">
    <property type="entry name" value="LexA"/>
</dbReference>
<reference evidence="16 17" key="1">
    <citation type="submission" date="2017-08" db="EMBL/GenBank/DDBJ databases">
        <title>Infants hospitalized years apart are colonized by the same room-sourced microbial strains.</title>
        <authorList>
            <person name="Brooks B."/>
            <person name="Olm M.R."/>
            <person name="Firek B.A."/>
            <person name="Baker R."/>
            <person name="Thomas B.C."/>
            <person name="Morowitz M.J."/>
            <person name="Banfield J.F."/>
        </authorList>
    </citation>
    <scope>NUCLEOTIDE SEQUENCE [LARGE SCALE GENOMIC DNA]</scope>
    <source>
        <strain evidence="16">S2_006_000_R1_57</strain>
    </source>
</reference>
<keyword evidence="5 12" id="KW-0378">Hydrolase</keyword>
<dbReference type="InterPro" id="IPR015927">
    <property type="entry name" value="Peptidase_S24_S26A/B/C"/>
</dbReference>
<protein>
    <recommendedName>
        <fullName evidence="12">LexA repressor</fullName>
        <ecNumber evidence="12">3.4.21.88</ecNumber>
    </recommendedName>
</protein>
<dbReference type="EMBL" id="QFOZ01000001">
    <property type="protein sequence ID" value="PZP89858.1"/>
    <property type="molecule type" value="Genomic_DNA"/>
</dbReference>
<dbReference type="GO" id="GO:0006508">
    <property type="term" value="P:proteolysis"/>
    <property type="evidence" value="ECO:0007669"/>
    <property type="project" value="InterPro"/>
</dbReference>
<keyword evidence="10 12" id="KW-0234">DNA repair</keyword>
<evidence type="ECO:0000256" key="10">
    <source>
        <dbReference type="ARBA" id="ARBA00023204"/>
    </source>
</evidence>
<comment type="similarity">
    <text evidence="1 12 13">Belongs to the peptidase S24 family.</text>
</comment>